<protein>
    <submittedName>
        <fullName evidence="1">Uncharacterized protein</fullName>
    </submittedName>
</protein>
<name>A0AAD8ELP0_DIPPU</name>
<organism evidence="1 2">
    <name type="scientific">Diploptera punctata</name>
    <name type="common">Pacific beetle cockroach</name>
    <dbReference type="NCBI Taxonomy" id="6984"/>
    <lineage>
        <taxon>Eukaryota</taxon>
        <taxon>Metazoa</taxon>
        <taxon>Ecdysozoa</taxon>
        <taxon>Arthropoda</taxon>
        <taxon>Hexapoda</taxon>
        <taxon>Insecta</taxon>
        <taxon>Pterygota</taxon>
        <taxon>Neoptera</taxon>
        <taxon>Polyneoptera</taxon>
        <taxon>Dictyoptera</taxon>
        <taxon>Blattodea</taxon>
        <taxon>Blaberoidea</taxon>
        <taxon>Blaberidae</taxon>
        <taxon>Diplopterinae</taxon>
        <taxon>Diploptera</taxon>
    </lineage>
</organism>
<reference evidence="1" key="2">
    <citation type="submission" date="2023-05" db="EMBL/GenBank/DDBJ databases">
        <authorList>
            <person name="Fouks B."/>
        </authorList>
    </citation>
    <scope>NUCLEOTIDE SEQUENCE</scope>
    <source>
        <strain evidence="1">Stay&amp;Tobe</strain>
        <tissue evidence="1">Testes</tissue>
    </source>
</reference>
<accession>A0AAD8ELP0</accession>
<evidence type="ECO:0000313" key="1">
    <source>
        <dbReference type="EMBL" id="KAJ9594147.1"/>
    </source>
</evidence>
<comment type="caution">
    <text evidence="1">The sequence shown here is derived from an EMBL/GenBank/DDBJ whole genome shotgun (WGS) entry which is preliminary data.</text>
</comment>
<gene>
    <name evidence="1" type="ORF">L9F63_014403</name>
</gene>
<proteinExistence type="predicted"/>
<sequence>NTSTTYEIESKLNKLSVLIQNSNKKDVKYATNMTRLLLSSTLCELESYGIKIEELYSY</sequence>
<dbReference type="Proteomes" id="UP001233999">
    <property type="component" value="Unassembled WGS sequence"/>
</dbReference>
<evidence type="ECO:0000313" key="2">
    <source>
        <dbReference type="Proteomes" id="UP001233999"/>
    </source>
</evidence>
<reference evidence="1" key="1">
    <citation type="journal article" date="2023" name="IScience">
        <title>Live-bearing cockroach genome reveals convergent evolutionary mechanisms linked to viviparity in insects and beyond.</title>
        <authorList>
            <person name="Fouks B."/>
            <person name="Harrison M.C."/>
            <person name="Mikhailova A.A."/>
            <person name="Marchal E."/>
            <person name="English S."/>
            <person name="Carruthers M."/>
            <person name="Jennings E.C."/>
            <person name="Chiamaka E.L."/>
            <person name="Frigard R.A."/>
            <person name="Pippel M."/>
            <person name="Attardo G.M."/>
            <person name="Benoit J.B."/>
            <person name="Bornberg-Bauer E."/>
            <person name="Tobe S.S."/>
        </authorList>
    </citation>
    <scope>NUCLEOTIDE SEQUENCE</scope>
    <source>
        <strain evidence="1">Stay&amp;Tobe</strain>
    </source>
</reference>
<dbReference type="AlphaFoldDB" id="A0AAD8ELP0"/>
<dbReference type="EMBL" id="JASPKZ010003066">
    <property type="protein sequence ID" value="KAJ9594147.1"/>
    <property type="molecule type" value="Genomic_DNA"/>
</dbReference>
<feature type="non-terminal residue" evidence="1">
    <location>
        <position position="58"/>
    </location>
</feature>
<feature type="non-terminal residue" evidence="1">
    <location>
        <position position="1"/>
    </location>
</feature>
<keyword evidence="2" id="KW-1185">Reference proteome</keyword>